<name>A0A7S3QQJ5_DUNTE</name>
<reference evidence="1" key="1">
    <citation type="submission" date="2021-01" db="EMBL/GenBank/DDBJ databases">
        <authorList>
            <person name="Corre E."/>
            <person name="Pelletier E."/>
            <person name="Niang G."/>
            <person name="Scheremetjew M."/>
            <person name="Finn R."/>
            <person name="Kale V."/>
            <person name="Holt S."/>
            <person name="Cochrane G."/>
            <person name="Meng A."/>
            <person name="Brown T."/>
            <person name="Cohen L."/>
        </authorList>
    </citation>
    <scope>NUCLEOTIDE SEQUENCE</scope>
    <source>
        <strain evidence="1">CCMP1320</strain>
    </source>
</reference>
<evidence type="ECO:0000313" key="1">
    <source>
        <dbReference type="EMBL" id="CAE0489854.1"/>
    </source>
</evidence>
<accession>A0A7S3QQJ5</accession>
<dbReference type="EMBL" id="HBIP01008961">
    <property type="protein sequence ID" value="CAE0489854.1"/>
    <property type="molecule type" value="Transcribed_RNA"/>
</dbReference>
<protein>
    <submittedName>
        <fullName evidence="1">Uncharacterized protein</fullName>
    </submittedName>
</protein>
<sequence length="110" mass="13015">MLLALMLVQGDRLTVQYLARVQEGHLFPIQTMKDRVGHLLDQNQHMCFTNAEFRQQVEVTQASSQESGILHWEVLAWEASRQHQRECLNLPFKNRSVDRPYHAWKERLQC</sequence>
<proteinExistence type="predicted"/>
<gene>
    <name evidence="1" type="ORF">DTER00134_LOCUS4925</name>
</gene>
<organism evidence="1">
    <name type="scientific">Dunaliella tertiolecta</name>
    <name type="common">Green alga</name>
    <dbReference type="NCBI Taxonomy" id="3047"/>
    <lineage>
        <taxon>Eukaryota</taxon>
        <taxon>Viridiplantae</taxon>
        <taxon>Chlorophyta</taxon>
        <taxon>core chlorophytes</taxon>
        <taxon>Chlorophyceae</taxon>
        <taxon>CS clade</taxon>
        <taxon>Chlamydomonadales</taxon>
        <taxon>Dunaliellaceae</taxon>
        <taxon>Dunaliella</taxon>
    </lineage>
</organism>
<dbReference type="AlphaFoldDB" id="A0A7S3QQJ5"/>